<evidence type="ECO:0000313" key="2">
    <source>
        <dbReference type="Proteomes" id="UP000199702"/>
    </source>
</evidence>
<evidence type="ECO:0000313" key="1">
    <source>
        <dbReference type="EMBL" id="SEJ25125.1"/>
    </source>
</evidence>
<dbReference type="Proteomes" id="UP000199702">
    <property type="component" value="Unassembled WGS sequence"/>
</dbReference>
<dbReference type="PROSITE" id="PS51257">
    <property type="entry name" value="PROKAR_LIPOPROTEIN"/>
    <property type="match status" value="1"/>
</dbReference>
<organism evidence="1 2">
    <name type="scientific">Flavobacterium terrigena</name>
    <dbReference type="NCBI Taxonomy" id="402734"/>
    <lineage>
        <taxon>Bacteria</taxon>
        <taxon>Pseudomonadati</taxon>
        <taxon>Bacteroidota</taxon>
        <taxon>Flavobacteriia</taxon>
        <taxon>Flavobacteriales</taxon>
        <taxon>Flavobacteriaceae</taxon>
        <taxon>Flavobacterium</taxon>
    </lineage>
</organism>
<dbReference type="EMBL" id="FNYA01000008">
    <property type="protein sequence ID" value="SEJ25125.1"/>
    <property type="molecule type" value="Genomic_DNA"/>
</dbReference>
<name>A0A1H6XKN4_9FLAO</name>
<sequence>MSIRKIIAVVAVGTVLTSCSSRGWSCKARYVNAKPVVTKQKAA</sequence>
<dbReference type="RefSeq" id="WP_262487632.1">
    <property type="nucleotide sequence ID" value="NZ_CBCSJU010000003.1"/>
</dbReference>
<gene>
    <name evidence="1" type="ORF">SAMN05660918_2746</name>
</gene>
<proteinExistence type="predicted"/>
<accession>A0A1H6XKN4</accession>
<protein>
    <recommendedName>
        <fullName evidence="3">Lipoprotein</fullName>
    </recommendedName>
</protein>
<dbReference type="STRING" id="402734.SAMN05660918_2746"/>
<keyword evidence="2" id="KW-1185">Reference proteome</keyword>
<dbReference type="AlphaFoldDB" id="A0A1H6XKN4"/>
<reference evidence="2" key="1">
    <citation type="submission" date="2016-10" db="EMBL/GenBank/DDBJ databases">
        <authorList>
            <person name="Varghese N."/>
            <person name="Submissions S."/>
        </authorList>
    </citation>
    <scope>NUCLEOTIDE SEQUENCE [LARGE SCALE GENOMIC DNA]</scope>
    <source>
        <strain evidence="2">DSM 17934</strain>
    </source>
</reference>
<evidence type="ECO:0008006" key="3">
    <source>
        <dbReference type="Google" id="ProtNLM"/>
    </source>
</evidence>